<dbReference type="PANTHER" id="PTHR43793">
    <property type="entry name" value="FAD SYNTHASE"/>
    <property type="match status" value="1"/>
</dbReference>
<dbReference type="SUPFAM" id="SSF52374">
    <property type="entry name" value="Nucleotidylyl transferase"/>
    <property type="match status" value="1"/>
</dbReference>
<sequence>MTKVITYGTFDLLHKGHVRLLKRAKELGDDLTVCVSTDEFNAEKGKKAYTSYEDRKYVLEAIRYVDHVIPENNWDQKIKDVVDNNIDIFVMGDDWEGKFDFLKDYCKVVYLPRTEGISTSKIKKDLGLTDEDDWKE</sequence>
<reference evidence="4 5" key="1">
    <citation type="submission" date="2021-11" db="EMBL/GenBank/DDBJ databases">
        <title>Comparative genomics of bee honey and flower isolates.</title>
        <authorList>
            <person name="Bechtner J.D."/>
            <person name="Gallus M.K."/>
            <person name="Ehrmann M."/>
        </authorList>
    </citation>
    <scope>NUCLEOTIDE SEQUENCE [LARGE SCALE GENOMIC DNA]</scope>
    <source>
        <strain evidence="4 5">7</strain>
    </source>
</reference>
<feature type="domain" description="Cytidyltransferase-like" evidence="3">
    <location>
        <begin position="5"/>
        <end position="124"/>
    </location>
</feature>
<dbReference type="InterPro" id="IPR006409">
    <property type="entry name" value="G3P_cytidylTrfase"/>
</dbReference>
<dbReference type="Proteomes" id="UP001522816">
    <property type="component" value="Unassembled WGS sequence"/>
</dbReference>
<dbReference type="NCBIfam" id="TIGR00125">
    <property type="entry name" value="cyt_tran_rel"/>
    <property type="match status" value="1"/>
</dbReference>
<protein>
    <submittedName>
        <fullName evidence="4">Glycerol-3-phosphate cytidylyltransferase</fullName>
        <ecNumber evidence="4">2.7.7.39</ecNumber>
    </submittedName>
</protein>
<dbReference type="NCBIfam" id="TIGR01518">
    <property type="entry name" value="g3p_cytidyltrns"/>
    <property type="match status" value="1"/>
</dbReference>
<keyword evidence="5" id="KW-1185">Reference proteome</keyword>
<organism evidence="4 5">
    <name type="scientific">Apilactobacillus nanyangensis</name>
    <dbReference type="NCBI Taxonomy" id="2799579"/>
    <lineage>
        <taxon>Bacteria</taxon>
        <taxon>Bacillati</taxon>
        <taxon>Bacillota</taxon>
        <taxon>Bacilli</taxon>
        <taxon>Lactobacillales</taxon>
        <taxon>Lactobacillaceae</taxon>
        <taxon>Apilactobacillus</taxon>
    </lineage>
</organism>
<dbReference type="EMBL" id="JAJIAR010000005">
    <property type="protein sequence ID" value="MCK8611458.1"/>
    <property type="molecule type" value="Genomic_DNA"/>
</dbReference>
<evidence type="ECO:0000313" key="5">
    <source>
        <dbReference type="Proteomes" id="UP001522816"/>
    </source>
</evidence>
<dbReference type="EC" id="2.7.7.39" evidence="4"/>
<dbReference type="InterPro" id="IPR014729">
    <property type="entry name" value="Rossmann-like_a/b/a_fold"/>
</dbReference>
<gene>
    <name evidence="4" type="primary">tagD</name>
    <name evidence="4" type="ORF">LNP10_02945</name>
</gene>
<keyword evidence="2 4" id="KW-0548">Nucleotidyltransferase</keyword>
<dbReference type="InterPro" id="IPR050385">
    <property type="entry name" value="Archaeal_FAD_synthase"/>
</dbReference>
<evidence type="ECO:0000313" key="4">
    <source>
        <dbReference type="EMBL" id="MCK8611458.1"/>
    </source>
</evidence>
<dbReference type="Pfam" id="PF01467">
    <property type="entry name" value="CTP_transf_like"/>
    <property type="match status" value="1"/>
</dbReference>
<dbReference type="PANTHER" id="PTHR43793:SF1">
    <property type="entry name" value="FAD SYNTHASE"/>
    <property type="match status" value="1"/>
</dbReference>
<evidence type="ECO:0000259" key="3">
    <source>
        <dbReference type="Pfam" id="PF01467"/>
    </source>
</evidence>
<accession>A0ABT0HX29</accession>
<proteinExistence type="predicted"/>
<evidence type="ECO:0000256" key="2">
    <source>
        <dbReference type="ARBA" id="ARBA00022695"/>
    </source>
</evidence>
<dbReference type="InterPro" id="IPR004821">
    <property type="entry name" value="Cyt_trans-like"/>
</dbReference>
<dbReference type="RefSeq" id="WP_138726452.1">
    <property type="nucleotide sequence ID" value="NZ_BOLW01000017.1"/>
</dbReference>
<dbReference type="GO" id="GO:0047348">
    <property type="term" value="F:glycerol-3-phosphate cytidylyltransferase activity"/>
    <property type="evidence" value="ECO:0007669"/>
    <property type="project" value="UniProtKB-EC"/>
</dbReference>
<keyword evidence="1 4" id="KW-0808">Transferase</keyword>
<evidence type="ECO:0000256" key="1">
    <source>
        <dbReference type="ARBA" id="ARBA00022679"/>
    </source>
</evidence>
<name>A0ABT0HX29_9LACO</name>
<comment type="caution">
    <text evidence="4">The sequence shown here is derived from an EMBL/GenBank/DDBJ whole genome shotgun (WGS) entry which is preliminary data.</text>
</comment>
<dbReference type="Gene3D" id="3.40.50.620">
    <property type="entry name" value="HUPs"/>
    <property type="match status" value="1"/>
</dbReference>